<evidence type="ECO:0000313" key="2">
    <source>
        <dbReference type="Proteomes" id="UP001152795"/>
    </source>
</evidence>
<dbReference type="Proteomes" id="UP001152795">
    <property type="component" value="Unassembled WGS sequence"/>
</dbReference>
<dbReference type="PANTHER" id="PTHR46704">
    <property type="entry name" value="CXC DOMAIN-CONTAINING PROTEIN-RELATED"/>
    <property type="match status" value="1"/>
</dbReference>
<proteinExistence type="predicted"/>
<organism evidence="1 2">
    <name type="scientific">Paramuricea clavata</name>
    <name type="common">Red gorgonian</name>
    <name type="synonym">Violescent sea-whip</name>
    <dbReference type="NCBI Taxonomy" id="317549"/>
    <lineage>
        <taxon>Eukaryota</taxon>
        <taxon>Metazoa</taxon>
        <taxon>Cnidaria</taxon>
        <taxon>Anthozoa</taxon>
        <taxon>Octocorallia</taxon>
        <taxon>Malacalcyonacea</taxon>
        <taxon>Plexauridae</taxon>
        <taxon>Paramuricea</taxon>
    </lineage>
</organism>
<accession>A0A6S7GJE9</accession>
<reference evidence="1" key="1">
    <citation type="submission" date="2020-04" db="EMBL/GenBank/DDBJ databases">
        <authorList>
            <person name="Alioto T."/>
            <person name="Alioto T."/>
            <person name="Gomez Garrido J."/>
        </authorList>
    </citation>
    <scope>NUCLEOTIDE SEQUENCE</scope>
    <source>
        <strain evidence="1">A484AB</strain>
    </source>
</reference>
<dbReference type="PANTHER" id="PTHR46704:SF1">
    <property type="entry name" value="TELOMERE LENGTH REGULATION PROTEIN TEL2 HOMOLOG"/>
    <property type="match status" value="1"/>
</dbReference>
<dbReference type="OrthoDB" id="6430887at2759"/>
<sequence length="656" mass="74143">MFIEYGRHRGFPAEELLVHEITRSAFFLVDKDGYVKKSVKSQLATELLKLRPEIDAKGPTTPPATKAYIIDFMAMVRKIPLKKLEPPVKTFNDFAAALTKMIVNAGGNSDEIHIVFDTYKEDSIKNVERQRRGKSNEMIVLDSISPNHRVPVKLENFWSSSASKTVSQAFYVEWLKTNYDGNKPLYLGRSPKAWFVSAGRASPFPGLDCTHDEADDRMIFHVQYILCHESGPTSITLSSGDTDVFVCLLYDFVVNWKHLGLDELWLIRNSGLKRSILPLTKICLTLEEELIKCLPALHALTGCDTTSKIATKLAALNAIRIPRNLPLLANFNCPQLTDNAIKLAEIFLVKCLKPSTHLETFDELRIDTFDDNALKLDFEKTACTSTNIRMHIQRSYYQSQLWIQAPFRDATTLLNAEDYGFERKNNLIVPEIVITKPEGLLDPKRDDGVQGGKSIFSHTEKTQKNIDVAVEFLKEISTCFQHFWSSVVLENSGELDENSATIDLSTTSAGSAACSSTTSSESTQCVDELENIEAKSIQEHAGWIVKERLETCADKDILKTCLKFLSEDPNLRKLWQKLLGNEDNDSFRAGSVVLLQRVVGMFLKSKQQIIREQLQLKANKQSSSLRQTITKSQRRTRMNLLNALLHFVEIQQMLLL</sequence>
<protein>
    <submittedName>
        <fullName evidence="1">Uncharacterized protein</fullName>
    </submittedName>
</protein>
<name>A0A6S7GJE9_PARCT</name>
<gene>
    <name evidence="1" type="ORF">PACLA_8A070791</name>
</gene>
<dbReference type="EMBL" id="CACRXK020002280">
    <property type="protein sequence ID" value="CAB3993544.1"/>
    <property type="molecule type" value="Genomic_DNA"/>
</dbReference>
<dbReference type="AlphaFoldDB" id="A0A6S7GJE9"/>
<evidence type="ECO:0000313" key="1">
    <source>
        <dbReference type="EMBL" id="CAB3993544.1"/>
    </source>
</evidence>
<keyword evidence="2" id="KW-1185">Reference proteome</keyword>
<comment type="caution">
    <text evidence="1">The sequence shown here is derived from an EMBL/GenBank/DDBJ whole genome shotgun (WGS) entry which is preliminary data.</text>
</comment>